<organism evidence="1 2">
    <name type="scientific">Modicella reniformis</name>
    <dbReference type="NCBI Taxonomy" id="1440133"/>
    <lineage>
        <taxon>Eukaryota</taxon>
        <taxon>Fungi</taxon>
        <taxon>Fungi incertae sedis</taxon>
        <taxon>Mucoromycota</taxon>
        <taxon>Mortierellomycotina</taxon>
        <taxon>Mortierellomycetes</taxon>
        <taxon>Mortierellales</taxon>
        <taxon>Mortierellaceae</taxon>
        <taxon>Modicella</taxon>
    </lineage>
</organism>
<evidence type="ECO:0000313" key="2">
    <source>
        <dbReference type="Proteomes" id="UP000749646"/>
    </source>
</evidence>
<dbReference type="PANTHER" id="PTHR43313">
    <property type="entry name" value="SHORT-CHAIN DEHYDROGENASE/REDUCTASE FAMILY 9C"/>
    <property type="match status" value="1"/>
</dbReference>
<dbReference type="GO" id="GO:0016491">
    <property type="term" value="F:oxidoreductase activity"/>
    <property type="evidence" value="ECO:0007669"/>
    <property type="project" value="TreeGrafter"/>
</dbReference>
<keyword evidence="2" id="KW-1185">Reference proteome</keyword>
<feature type="non-terminal residue" evidence="1">
    <location>
        <position position="303"/>
    </location>
</feature>
<dbReference type="InterPro" id="IPR036291">
    <property type="entry name" value="NAD(P)-bd_dom_sf"/>
</dbReference>
<reference evidence="1" key="1">
    <citation type="journal article" date="2020" name="Fungal Divers.">
        <title>Resolving the Mortierellaceae phylogeny through synthesis of multi-gene phylogenetics and phylogenomics.</title>
        <authorList>
            <person name="Vandepol N."/>
            <person name="Liber J."/>
            <person name="Desiro A."/>
            <person name="Na H."/>
            <person name="Kennedy M."/>
            <person name="Barry K."/>
            <person name="Grigoriev I.V."/>
            <person name="Miller A.N."/>
            <person name="O'Donnell K."/>
            <person name="Stajich J.E."/>
            <person name="Bonito G."/>
        </authorList>
    </citation>
    <scope>NUCLEOTIDE SEQUENCE</scope>
    <source>
        <strain evidence="1">MES-2147</strain>
    </source>
</reference>
<dbReference type="InterPro" id="IPR013952">
    <property type="entry name" value="DUF1776_fun"/>
</dbReference>
<dbReference type="Gene3D" id="3.40.50.720">
    <property type="entry name" value="NAD(P)-binding Rossmann-like Domain"/>
    <property type="match status" value="1"/>
</dbReference>
<accession>A0A9P6JHH7</accession>
<dbReference type="Pfam" id="PF08643">
    <property type="entry name" value="DUF1776"/>
    <property type="match status" value="1"/>
</dbReference>
<name>A0A9P6JHH7_9FUNG</name>
<evidence type="ECO:0000313" key="1">
    <source>
        <dbReference type="EMBL" id="KAF9979862.1"/>
    </source>
</evidence>
<sequence>TDAVEDLIDDVSSFLDQHNSTLLGSDLDPLSSSLIHQDDLSSSTANISLIDLEHRLKSVSEAEAKHPHHDKTDNPLYRLAAVIVNPHTNAVGAIEKIDLEQWRHSINTNVIGAVIASQKFLPVLRRTLALARPRRSPRLIFISSAITGSIGFPYQSAICASHHAIESIADSLRREIKPQGIDVVSLRLGITDRSFRREWSTKVNVGNLGLFQLMDPTRILRECFKPVSTTSALCDVVYDAITSTRPASSIRVGSGALSYAFVGWAAPRSVVDWSIKGKPVKIFTSSAVKVSSSASTTLPAREE</sequence>
<dbReference type="SUPFAM" id="SSF51735">
    <property type="entry name" value="NAD(P)-binding Rossmann-fold domains"/>
    <property type="match status" value="1"/>
</dbReference>
<dbReference type="EMBL" id="JAAAHW010003954">
    <property type="protein sequence ID" value="KAF9979862.1"/>
    <property type="molecule type" value="Genomic_DNA"/>
</dbReference>
<dbReference type="PANTHER" id="PTHR43313:SF1">
    <property type="entry name" value="3BETA-HYDROXYSTEROID DEHYDROGENASE DHS-16"/>
    <property type="match status" value="1"/>
</dbReference>
<protein>
    <recommendedName>
        <fullName evidence="3">NAD(P)-binding protein</fullName>
    </recommendedName>
</protein>
<dbReference type="AlphaFoldDB" id="A0A9P6JHH7"/>
<proteinExistence type="predicted"/>
<gene>
    <name evidence="1" type="ORF">BGZ65_005891</name>
</gene>
<dbReference type="GO" id="GO:0008202">
    <property type="term" value="P:steroid metabolic process"/>
    <property type="evidence" value="ECO:0007669"/>
    <property type="project" value="TreeGrafter"/>
</dbReference>
<evidence type="ECO:0008006" key="3">
    <source>
        <dbReference type="Google" id="ProtNLM"/>
    </source>
</evidence>
<dbReference type="Proteomes" id="UP000749646">
    <property type="component" value="Unassembled WGS sequence"/>
</dbReference>
<dbReference type="OrthoDB" id="9876299at2759"/>
<comment type="caution">
    <text evidence="1">The sequence shown here is derived from an EMBL/GenBank/DDBJ whole genome shotgun (WGS) entry which is preliminary data.</text>
</comment>